<dbReference type="STRING" id="177199.A0A420XWQ4"/>
<accession>A0A420XWQ4</accession>
<dbReference type="AlphaFoldDB" id="A0A420XWQ4"/>
<dbReference type="OrthoDB" id="10004862at2759"/>
<evidence type="ECO:0000256" key="1">
    <source>
        <dbReference type="ARBA" id="ARBA00023002"/>
    </source>
</evidence>
<dbReference type="EMBL" id="QVQW01000129">
    <property type="protein sequence ID" value="RKU39980.1"/>
    <property type="molecule type" value="Genomic_DNA"/>
</dbReference>
<dbReference type="InterPro" id="IPR025337">
    <property type="entry name" value="Questin_oxidase-like"/>
</dbReference>
<evidence type="ECO:0000313" key="2">
    <source>
        <dbReference type="EMBL" id="RKU39980.1"/>
    </source>
</evidence>
<proteinExistence type="predicted"/>
<evidence type="ECO:0008006" key="4">
    <source>
        <dbReference type="Google" id="ProtNLM"/>
    </source>
</evidence>
<protein>
    <recommendedName>
        <fullName evidence="4">HypA-like protein</fullName>
    </recommendedName>
</protein>
<name>A0A420XWQ4_9PEZI</name>
<dbReference type="GO" id="GO:0016491">
    <property type="term" value="F:oxidoreductase activity"/>
    <property type="evidence" value="ECO:0007669"/>
    <property type="project" value="UniProtKB-KW"/>
</dbReference>
<reference evidence="2 3" key="1">
    <citation type="submission" date="2018-08" db="EMBL/GenBank/DDBJ databases">
        <title>Draft genome of the lignicolous fungus Coniochaeta pulveracea.</title>
        <authorList>
            <person name="Borstlap C.J."/>
            <person name="De Witt R.N."/>
            <person name="Botha A."/>
            <person name="Volschenk H."/>
        </authorList>
    </citation>
    <scope>NUCLEOTIDE SEQUENCE [LARGE SCALE GENOMIC DNA]</scope>
    <source>
        <strain evidence="2 3">CAB683</strain>
    </source>
</reference>
<sequence length="483" mass="55117">MRHQTYHHRGQLMISPRLVPRTLSRIPIYSKIQYRRASTMAAAAGSTAHRIYVSPENTGLWRVKQTEEASKKVSELLQEDLEKHHVFFNKDGFHNHISHHLLALYGTGAGASSLQLGYNNNTDYQRPTLPPHEQVIEELKSWDHAKKYLGQEKYYPDFLRFFQKEIENRGYEEVLNEYVFKGDETADELFSRLFAGFLHPVIQLMYGLEWHQPAIVAMALAQTAVHSNDLGPFLHEAEKAARSSSTDMSTISSLYHAVHDDKKLANSVHMSDSNKVRDGVLAHARDEMLKIVSQVKAKPEELEERTVEMYNCAVWAAASAAVHPPKGKMTRFDFFLIHHVNASPVWLVIKDSPWISTETKVRLLEWKIRMDLMQYAARACPPLSVEKIASYKPKDSAGKSAHEILSRVHNLDDDGHVIKLGRAAAICHEVSKKYEDKDWLPLKGDDLWLKVYHLIVESAEAPGQRWVRTTGLEEAWKDIPSAD</sequence>
<dbReference type="PANTHER" id="PTHR35870">
    <property type="entry name" value="PROTEIN, PUTATIVE (AFU_ORTHOLOGUE AFUA_5G03330)-RELATED"/>
    <property type="match status" value="1"/>
</dbReference>
<organism evidence="2 3">
    <name type="scientific">Coniochaeta pulveracea</name>
    <dbReference type="NCBI Taxonomy" id="177199"/>
    <lineage>
        <taxon>Eukaryota</taxon>
        <taxon>Fungi</taxon>
        <taxon>Dikarya</taxon>
        <taxon>Ascomycota</taxon>
        <taxon>Pezizomycotina</taxon>
        <taxon>Sordariomycetes</taxon>
        <taxon>Sordariomycetidae</taxon>
        <taxon>Coniochaetales</taxon>
        <taxon>Coniochaetaceae</taxon>
        <taxon>Coniochaeta</taxon>
    </lineage>
</organism>
<dbReference type="Proteomes" id="UP000275385">
    <property type="component" value="Unassembled WGS sequence"/>
</dbReference>
<evidence type="ECO:0000313" key="3">
    <source>
        <dbReference type="Proteomes" id="UP000275385"/>
    </source>
</evidence>
<keyword evidence="3" id="KW-1185">Reference proteome</keyword>
<dbReference type="PANTHER" id="PTHR35870:SF1">
    <property type="entry name" value="PROTEIN, PUTATIVE (AFU_ORTHOLOGUE AFUA_5G03330)-RELATED"/>
    <property type="match status" value="1"/>
</dbReference>
<gene>
    <name evidence="2" type="ORF">DL546_001658</name>
</gene>
<comment type="caution">
    <text evidence="2">The sequence shown here is derived from an EMBL/GenBank/DDBJ whole genome shotgun (WGS) entry which is preliminary data.</text>
</comment>
<keyword evidence="1" id="KW-0560">Oxidoreductase</keyword>
<dbReference type="Pfam" id="PF14027">
    <property type="entry name" value="Questin_oxidase"/>
    <property type="match status" value="1"/>
</dbReference>